<dbReference type="GO" id="GO:0005829">
    <property type="term" value="C:cytosol"/>
    <property type="evidence" value="ECO:0007669"/>
    <property type="project" value="TreeGrafter"/>
</dbReference>
<dbReference type="Pfam" id="PF04557">
    <property type="entry name" value="tRNA_synt_1c_R2"/>
    <property type="match status" value="1"/>
</dbReference>
<dbReference type="InterPro" id="IPR042558">
    <property type="entry name" value="Gln-tRNA-synth_Ib_RNA-bd_N_1"/>
</dbReference>
<evidence type="ECO:0000259" key="12">
    <source>
        <dbReference type="Pfam" id="PF00749"/>
    </source>
</evidence>
<dbReference type="FunFam" id="1.10.10.2420:FF:000001">
    <property type="entry name" value="Glutamine--tRNA ligase cytoplasmic"/>
    <property type="match status" value="1"/>
</dbReference>
<dbReference type="InterPro" id="IPR001412">
    <property type="entry name" value="aa-tRNA-synth_I_CS"/>
</dbReference>
<dbReference type="AlphaFoldDB" id="A0AAD7QW81"/>
<dbReference type="RefSeq" id="XP_056045903.1">
    <property type="nucleotide sequence ID" value="XM_056186526.1"/>
</dbReference>
<feature type="domain" description="Glutaminyl-tRNA synthetase class Ib non-specific RNA-binding" evidence="15">
    <location>
        <begin position="9"/>
        <end position="168"/>
    </location>
</feature>
<sequence>MSDEYNIAAKLAILGLIDQKLNDVLKNKKFAFTLSSIVQESGIETPIEDKTSASLLQSLGTATKDIADSSVLAARSLVTDAIIAKKIKSNIQLEAAVAYIKSAGEKANSAGLEFAAGVGMEVTPDQINKEVATYFADNMESIAANRYKSVPSLMAGIKKLPGLKWAPPAEVKKAIDAKLLEVLGPKDERDAPQKKAKKEKTAPATTAADEESKNVRNMFTEGFLGDLHKPGGNAQIKTELMEEHLKATGGIVVTRFPPEPNGYLHIGHSKAIAVNFGYAKYHNGICYLRYDDTNPEAEEERYFTAILEIIKWLGFQPYKITYSSDHFQRLYDLGEELIRRDKGYVCFCTPEEVHANRGGDNGGTRIPCKHRSKPTQQSLEEFRAMRDGKYNPGEATMRMKMDLEDPNPQMWDLVAYRVLNAPHHRTGDIWKIYPTYDFTHCLCDSFENISHSLCTTEFYLSRQSYEWLCDALEIYKPAQREYGRLNITGTIMSKRKIARLVKEGYVSDWDDPRLFTLVAIRRRGVPPEAILSFVNELGVTTSNANIQVARFEASIRRYLEDHTPRLMLIPDPVLVILENLADDFVEEIALPYKPGSPELGEHNVPFTKRVYIDRSDFREEDSADYFRLAPGKSVGLLKVPYTVRVTTFTKDESGKVTEIRAVYENDKKIKPKTYIQWVADSPVHNSPVKVSEVRMFNRLFLSENPESNPDGFLADINPNSLDLFKDALIEVGFDDFRRKNVKEGSGPESMRFQALRVGYFCIDRETMEESVILNRIVTLKEDAGKSGA</sequence>
<evidence type="ECO:0000256" key="10">
    <source>
        <dbReference type="RuleBase" id="RU363037"/>
    </source>
</evidence>
<evidence type="ECO:0000313" key="18">
    <source>
        <dbReference type="Proteomes" id="UP001217417"/>
    </source>
</evidence>
<feature type="region of interest" description="Disordered" evidence="11">
    <location>
        <begin position="186"/>
        <end position="212"/>
    </location>
</feature>
<dbReference type="Pfam" id="PF20974">
    <property type="entry name" value="tRNA-synt_1c_C2"/>
    <property type="match status" value="1"/>
</dbReference>
<feature type="domain" description="Glutamyl/glutaminyl-tRNA synthetase class Ib catalytic" evidence="12">
    <location>
        <begin position="252"/>
        <end position="560"/>
    </location>
</feature>
<dbReference type="GeneID" id="80881692"/>
<evidence type="ECO:0000256" key="5">
    <source>
        <dbReference type="ARBA" id="ARBA00022840"/>
    </source>
</evidence>
<dbReference type="InterPro" id="IPR050132">
    <property type="entry name" value="Gln/Glu-tRNA_Ligase"/>
</dbReference>
<dbReference type="Proteomes" id="UP001217417">
    <property type="component" value="Unassembled WGS sequence"/>
</dbReference>
<evidence type="ECO:0000256" key="1">
    <source>
        <dbReference type="ARBA" id="ARBA00005594"/>
    </source>
</evidence>
<dbReference type="InterPro" id="IPR020058">
    <property type="entry name" value="Glu/Gln-tRNA-synth_Ib_cat-dom"/>
</dbReference>
<dbReference type="Pfam" id="PF00749">
    <property type="entry name" value="tRNA-synt_1c"/>
    <property type="match status" value="1"/>
</dbReference>
<evidence type="ECO:0000259" key="14">
    <source>
        <dbReference type="Pfam" id="PF04557"/>
    </source>
</evidence>
<keyword evidence="4 10" id="KW-0547">Nucleotide-binding</keyword>
<dbReference type="InterPro" id="IPR007639">
    <property type="entry name" value="Gln-tRNA-synth_Ib_RNA-bd_N"/>
</dbReference>
<organism evidence="17 18">
    <name type="scientific">Lipomyces tetrasporus</name>
    <dbReference type="NCBI Taxonomy" id="54092"/>
    <lineage>
        <taxon>Eukaryota</taxon>
        <taxon>Fungi</taxon>
        <taxon>Dikarya</taxon>
        <taxon>Ascomycota</taxon>
        <taxon>Saccharomycotina</taxon>
        <taxon>Lipomycetes</taxon>
        <taxon>Lipomycetales</taxon>
        <taxon>Lipomycetaceae</taxon>
        <taxon>Lipomyces</taxon>
    </lineage>
</organism>
<name>A0AAD7QW81_9ASCO</name>
<evidence type="ECO:0000256" key="3">
    <source>
        <dbReference type="ARBA" id="ARBA00022598"/>
    </source>
</evidence>
<dbReference type="InterPro" id="IPR007638">
    <property type="entry name" value="Gln-tRNA-synth_Ib_RNA-bd_2"/>
</dbReference>
<evidence type="ECO:0000256" key="8">
    <source>
        <dbReference type="ARBA" id="ARBA00030466"/>
    </source>
</evidence>
<feature type="domain" description="tRNA synthetases class I (E and Q) anti-codon binding" evidence="16">
    <location>
        <begin position="675"/>
        <end position="763"/>
    </location>
</feature>
<evidence type="ECO:0000256" key="7">
    <source>
        <dbReference type="ARBA" id="ARBA00023146"/>
    </source>
</evidence>
<dbReference type="Gene3D" id="2.40.240.10">
    <property type="entry name" value="Ribosomal Protein L25, Chain P"/>
    <property type="match status" value="2"/>
</dbReference>
<dbReference type="InterPro" id="IPR042559">
    <property type="entry name" value="Gln-tRNA-synth_Ib_RNA-bd_N_2"/>
</dbReference>
<evidence type="ECO:0000256" key="9">
    <source>
        <dbReference type="ARBA" id="ARBA00048270"/>
    </source>
</evidence>
<dbReference type="EMBL" id="JARPMG010000002">
    <property type="protein sequence ID" value="KAJ8102453.1"/>
    <property type="molecule type" value="Genomic_DNA"/>
</dbReference>
<dbReference type="Gene3D" id="1.10.8.1290">
    <property type="entry name" value="Glutaminyl-tRNA synthetase, non-specific RNA binding region part 1, domain 1"/>
    <property type="match status" value="1"/>
</dbReference>
<dbReference type="InterPro" id="IPR020056">
    <property type="entry name" value="Rbsml_bL25/Gln-tRNA_synth_N"/>
</dbReference>
<dbReference type="GO" id="GO:0004819">
    <property type="term" value="F:glutamine-tRNA ligase activity"/>
    <property type="evidence" value="ECO:0007669"/>
    <property type="project" value="UniProtKB-EC"/>
</dbReference>
<dbReference type="Pfam" id="PF03950">
    <property type="entry name" value="tRNA-synt_1c_C"/>
    <property type="match status" value="1"/>
</dbReference>
<dbReference type="InterPro" id="IPR020059">
    <property type="entry name" value="Glu/Gln-tRNA-synth_Ib_codon-bd"/>
</dbReference>
<keyword evidence="6 10" id="KW-0648">Protein biosynthesis</keyword>
<keyword evidence="7 10" id="KW-0030">Aminoacyl-tRNA synthetase</keyword>
<evidence type="ECO:0000259" key="16">
    <source>
        <dbReference type="Pfam" id="PF20974"/>
    </source>
</evidence>
<evidence type="ECO:0000259" key="13">
    <source>
        <dbReference type="Pfam" id="PF03950"/>
    </source>
</evidence>
<dbReference type="PANTHER" id="PTHR43097:SF4">
    <property type="entry name" value="GLUTAMINE--TRNA LIGASE"/>
    <property type="match status" value="1"/>
</dbReference>
<protein>
    <recommendedName>
        <fullName evidence="2">glutamine--tRNA ligase</fullName>
        <ecNumber evidence="2">6.1.1.18</ecNumber>
    </recommendedName>
    <alternativeName>
        <fullName evidence="8">Glutaminyl-tRNA synthetase</fullName>
    </alternativeName>
</protein>
<evidence type="ECO:0000259" key="15">
    <source>
        <dbReference type="Pfam" id="PF04558"/>
    </source>
</evidence>
<dbReference type="SUPFAM" id="SSF52374">
    <property type="entry name" value="Nucleotidylyl transferase"/>
    <property type="match status" value="1"/>
</dbReference>
<evidence type="ECO:0000256" key="11">
    <source>
        <dbReference type="SAM" id="MobiDB-lite"/>
    </source>
</evidence>
<feature type="domain" description="Glutaminyl-tRNA synthetase class Ib non-specific RNA-binding" evidence="14">
    <location>
        <begin position="171"/>
        <end position="244"/>
    </location>
</feature>
<dbReference type="GO" id="GO:0006425">
    <property type="term" value="P:glutaminyl-tRNA aminoacylation"/>
    <property type="evidence" value="ECO:0007669"/>
    <property type="project" value="InterPro"/>
</dbReference>
<evidence type="ECO:0000256" key="6">
    <source>
        <dbReference type="ARBA" id="ARBA00022917"/>
    </source>
</evidence>
<keyword evidence="3 10" id="KW-0436">Ligase</keyword>
<keyword evidence="18" id="KW-1185">Reference proteome</keyword>
<dbReference type="Gene3D" id="3.40.50.620">
    <property type="entry name" value="HUPs"/>
    <property type="match status" value="1"/>
</dbReference>
<dbReference type="FunFam" id="2.40.240.10:FF:000007">
    <property type="entry name" value="Glutamine--tRNA ligase"/>
    <property type="match status" value="1"/>
</dbReference>
<comment type="catalytic activity">
    <reaction evidence="9">
        <text>tRNA(Gln) + L-glutamine + ATP = L-glutaminyl-tRNA(Gln) + AMP + diphosphate</text>
        <dbReference type="Rhea" id="RHEA:20121"/>
        <dbReference type="Rhea" id="RHEA-COMP:9662"/>
        <dbReference type="Rhea" id="RHEA-COMP:9681"/>
        <dbReference type="ChEBI" id="CHEBI:30616"/>
        <dbReference type="ChEBI" id="CHEBI:33019"/>
        <dbReference type="ChEBI" id="CHEBI:58359"/>
        <dbReference type="ChEBI" id="CHEBI:78442"/>
        <dbReference type="ChEBI" id="CHEBI:78521"/>
        <dbReference type="ChEBI" id="CHEBI:456215"/>
        <dbReference type="EC" id="6.1.1.18"/>
    </reaction>
</comment>
<dbReference type="GO" id="GO:0005524">
    <property type="term" value="F:ATP binding"/>
    <property type="evidence" value="ECO:0007669"/>
    <property type="project" value="UniProtKB-KW"/>
</dbReference>
<accession>A0AAD7QW81</accession>
<reference evidence="17" key="1">
    <citation type="submission" date="2023-03" db="EMBL/GenBank/DDBJ databases">
        <title>Near-Complete genome sequence of Lipomyces tetrasporous NRRL Y-64009, an oleaginous yeast capable of growing on lignocellulosic hydrolysates.</title>
        <authorList>
            <consortium name="Lawrence Berkeley National Laboratory"/>
            <person name="Jagtap S.S."/>
            <person name="Liu J.-J."/>
            <person name="Walukiewicz H.E."/>
            <person name="Pangilinan J."/>
            <person name="Lipzen A."/>
            <person name="Ahrendt S."/>
            <person name="Koriabine M."/>
            <person name="Cobaugh K."/>
            <person name="Salamov A."/>
            <person name="Yoshinaga Y."/>
            <person name="Ng V."/>
            <person name="Daum C."/>
            <person name="Grigoriev I.V."/>
            <person name="Slininger P.J."/>
            <person name="Dien B.S."/>
            <person name="Jin Y.-S."/>
            <person name="Rao C.V."/>
        </authorList>
    </citation>
    <scope>NUCLEOTIDE SEQUENCE</scope>
    <source>
        <strain evidence="17">NRRL Y-64009</strain>
    </source>
</reference>
<comment type="similarity">
    <text evidence="1 10">Belongs to the class-I aminoacyl-tRNA synthetase family.</text>
</comment>
<dbReference type="SUPFAM" id="SSF50715">
    <property type="entry name" value="Ribosomal protein L25-like"/>
    <property type="match status" value="1"/>
</dbReference>
<dbReference type="InterPro" id="IPR000924">
    <property type="entry name" value="Glu/Gln-tRNA-synth"/>
</dbReference>
<dbReference type="CDD" id="cd00807">
    <property type="entry name" value="GlnRS_core"/>
    <property type="match status" value="1"/>
</dbReference>
<dbReference type="PRINTS" id="PR00987">
    <property type="entry name" value="TRNASYNTHGLU"/>
</dbReference>
<dbReference type="PANTHER" id="PTHR43097">
    <property type="entry name" value="GLUTAMINE-TRNA LIGASE"/>
    <property type="match status" value="1"/>
</dbReference>
<proteinExistence type="inferred from homology"/>
<evidence type="ECO:0000313" key="17">
    <source>
        <dbReference type="EMBL" id="KAJ8102453.1"/>
    </source>
</evidence>
<dbReference type="InterPro" id="IPR004514">
    <property type="entry name" value="Gln-tRNA-synth"/>
</dbReference>
<comment type="caution">
    <text evidence="17">The sequence shown here is derived from an EMBL/GenBank/DDBJ whole genome shotgun (WGS) entry which is preliminary data.</text>
</comment>
<dbReference type="Gene3D" id="1.10.10.2420">
    <property type="match status" value="1"/>
</dbReference>
<dbReference type="PROSITE" id="PS00178">
    <property type="entry name" value="AA_TRNA_LIGASE_I"/>
    <property type="match status" value="1"/>
</dbReference>
<feature type="domain" description="Glutamyl/glutaminyl-tRNA synthetase class Ib anti-codon binding" evidence="13">
    <location>
        <begin position="564"/>
        <end position="664"/>
    </location>
</feature>
<keyword evidence="5 10" id="KW-0067">ATP-binding</keyword>
<dbReference type="InterPro" id="IPR014729">
    <property type="entry name" value="Rossmann-like_a/b/a_fold"/>
</dbReference>
<dbReference type="NCBIfam" id="TIGR00440">
    <property type="entry name" value="glnS"/>
    <property type="match status" value="1"/>
</dbReference>
<evidence type="ECO:0000256" key="2">
    <source>
        <dbReference type="ARBA" id="ARBA00012836"/>
    </source>
</evidence>
<dbReference type="InterPro" id="IPR049437">
    <property type="entry name" value="tRNA-synt_1c_C2"/>
</dbReference>
<dbReference type="Pfam" id="PF04558">
    <property type="entry name" value="tRNA_synt_1c_R1"/>
    <property type="match status" value="1"/>
</dbReference>
<gene>
    <name evidence="17" type="ORF">POJ06DRAFT_244685</name>
</gene>
<dbReference type="InterPro" id="IPR011035">
    <property type="entry name" value="Ribosomal_bL25/Gln-tRNA_synth"/>
</dbReference>
<dbReference type="FunFam" id="3.40.50.620:FF:000183">
    <property type="entry name" value="Glutaminyl-tRNA synthetase"/>
    <property type="match status" value="1"/>
</dbReference>
<evidence type="ECO:0000256" key="4">
    <source>
        <dbReference type="ARBA" id="ARBA00022741"/>
    </source>
</evidence>
<dbReference type="EC" id="6.1.1.18" evidence="2"/>